<protein>
    <recommendedName>
        <fullName evidence="5">Integrase catalytic domain-containing protein</fullName>
    </recommendedName>
</protein>
<dbReference type="GO" id="GO:0046872">
    <property type="term" value="F:metal ion binding"/>
    <property type="evidence" value="ECO:0007669"/>
    <property type="project" value="UniProtKB-KW"/>
</dbReference>
<dbReference type="CDD" id="cd09272">
    <property type="entry name" value="RNase_HI_RT_Ty1"/>
    <property type="match status" value="1"/>
</dbReference>
<dbReference type="GO" id="GO:0004190">
    <property type="term" value="F:aspartic-type endopeptidase activity"/>
    <property type="evidence" value="ECO:0007669"/>
    <property type="project" value="UniProtKB-KW"/>
</dbReference>
<evidence type="ECO:0000259" key="5">
    <source>
        <dbReference type="PROSITE" id="PS50994"/>
    </source>
</evidence>
<evidence type="ECO:0000256" key="3">
    <source>
        <dbReference type="ARBA" id="ARBA00022750"/>
    </source>
</evidence>
<dbReference type="InterPro" id="IPR012337">
    <property type="entry name" value="RNaseH-like_sf"/>
</dbReference>
<name>A0A8J6CNC8_9ROSI</name>
<dbReference type="Pfam" id="PF13976">
    <property type="entry name" value="gag_pre-integrs"/>
    <property type="match status" value="1"/>
</dbReference>
<dbReference type="PANTHER" id="PTHR42648:SF28">
    <property type="entry name" value="TRANSPOSON-ENCODED PROTEIN WITH RIBONUCLEASE H-LIKE AND RETROVIRUS ZINC FINGER-LIKE DOMAINS"/>
    <property type="match status" value="1"/>
</dbReference>
<dbReference type="Pfam" id="PF07727">
    <property type="entry name" value="RVT_2"/>
    <property type="match status" value="1"/>
</dbReference>
<evidence type="ECO:0000313" key="6">
    <source>
        <dbReference type="EMBL" id="KAG8478674.1"/>
    </source>
</evidence>
<dbReference type="PANTHER" id="PTHR42648">
    <property type="entry name" value="TRANSPOSASE, PUTATIVE-RELATED"/>
    <property type="match status" value="1"/>
</dbReference>
<dbReference type="Pfam" id="PF22936">
    <property type="entry name" value="Pol_BBD"/>
    <property type="match status" value="1"/>
</dbReference>
<evidence type="ECO:0000313" key="7">
    <source>
        <dbReference type="Proteomes" id="UP000701853"/>
    </source>
</evidence>
<evidence type="ECO:0000256" key="1">
    <source>
        <dbReference type="ARBA" id="ARBA00022670"/>
    </source>
</evidence>
<proteinExistence type="predicted"/>
<reference evidence="6 7" key="1">
    <citation type="journal article" date="2021" name="bioRxiv">
        <title>The Gossypium anomalum genome as a resource for cotton improvement and evolutionary analysis of hybrid incompatibility.</title>
        <authorList>
            <person name="Grover C.E."/>
            <person name="Yuan D."/>
            <person name="Arick M.A."/>
            <person name="Miller E.R."/>
            <person name="Hu G."/>
            <person name="Peterson D.G."/>
            <person name="Wendel J.F."/>
            <person name="Udall J.A."/>
        </authorList>
    </citation>
    <scope>NUCLEOTIDE SEQUENCE [LARGE SCALE GENOMIC DNA]</scope>
    <source>
        <strain evidence="6">JFW-Udall</strain>
        <tissue evidence="6">Leaf</tissue>
    </source>
</reference>
<dbReference type="Pfam" id="PF25597">
    <property type="entry name" value="SH3_retrovirus"/>
    <property type="match status" value="1"/>
</dbReference>
<keyword evidence="7" id="KW-1185">Reference proteome</keyword>
<dbReference type="EMBL" id="JAHUZN010000011">
    <property type="protein sequence ID" value="KAG8478674.1"/>
    <property type="molecule type" value="Genomic_DNA"/>
</dbReference>
<evidence type="ECO:0000256" key="4">
    <source>
        <dbReference type="ARBA" id="ARBA00022801"/>
    </source>
</evidence>
<accession>A0A8J6CNC8</accession>
<dbReference type="AlphaFoldDB" id="A0A8J6CNC8"/>
<dbReference type="SUPFAM" id="SSF53098">
    <property type="entry name" value="Ribonuclease H-like"/>
    <property type="match status" value="1"/>
</dbReference>
<dbReference type="GO" id="GO:0015074">
    <property type="term" value="P:DNA integration"/>
    <property type="evidence" value="ECO:0007669"/>
    <property type="project" value="InterPro"/>
</dbReference>
<dbReference type="GO" id="GO:0006508">
    <property type="term" value="P:proteolysis"/>
    <property type="evidence" value="ECO:0007669"/>
    <property type="project" value="UniProtKB-KW"/>
</dbReference>
<gene>
    <name evidence="6" type="ORF">CXB51_028522</name>
</gene>
<dbReference type="InterPro" id="IPR013103">
    <property type="entry name" value="RVT_2"/>
</dbReference>
<keyword evidence="4" id="KW-0378">Hydrolase</keyword>
<keyword evidence="3" id="KW-0064">Aspartyl protease</keyword>
<keyword evidence="2" id="KW-0479">Metal-binding</keyword>
<evidence type="ECO:0000256" key="2">
    <source>
        <dbReference type="ARBA" id="ARBA00022723"/>
    </source>
</evidence>
<dbReference type="InterPro" id="IPR039537">
    <property type="entry name" value="Retrotran_Ty1/copia-like"/>
</dbReference>
<keyword evidence="1" id="KW-0645">Protease</keyword>
<dbReference type="InterPro" id="IPR001584">
    <property type="entry name" value="Integrase_cat-core"/>
</dbReference>
<dbReference type="InterPro" id="IPR036397">
    <property type="entry name" value="RNaseH_sf"/>
</dbReference>
<dbReference type="InterPro" id="IPR025724">
    <property type="entry name" value="GAG-pre-integrase_dom"/>
</dbReference>
<organism evidence="6 7">
    <name type="scientific">Gossypium anomalum</name>
    <dbReference type="NCBI Taxonomy" id="47600"/>
    <lineage>
        <taxon>Eukaryota</taxon>
        <taxon>Viridiplantae</taxon>
        <taxon>Streptophyta</taxon>
        <taxon>Embryophyta</taxon>
        <taxon>Tracheophyta</taxon>
        <taxon>Spermatophyta</taxon>
        <taxon>Magnoliopsida</taxon>
        <taxon>eudicotyledons</taxon>
        <taxon>Gunneridae</taxon>
        <taxon>Pentapetalae</taxon>
        <taxon>rosids</taxon>
        <taxon>malvids</taxon>
        <taxon>Malvales</taxon>
        <taxon>Malvaceae</taxon>
        <taxon>Malvoideae</taxon>
        <taxon>Gossypium</taxon>
    </lineage>
</organism>
<comment type="caution">
    <text evidence="6">The sequence shown here is derived from an EMBL/GenBank/DDBJ whole genome shotgun (WGS) entry which is preliminary data.</text>
</comment>
<dbReference type="InterPro" id="IPR043502">
    <property type="entry name" value="DNA/RNA_pol_sf"/>
</dbReference>
<dbReference type="Gene3D" id="3.30.420.10">
    <property type="entry name" value="Ribonuclease H-like superfamily/Ribonuclease H"/>
    <property type="match status" value="1"/>
</dbReference>
<dbReference type="Proteomes" id="UP000701853">
    <property type="component" value="Chromosome 11"/>
</dbReference>
<dbReference type="InterPro" id="IPR054722">
    <property type="entry name" value="PolX-like_BBD"/>
</dbReference>
<sequence length="987" mass="111800">MSPNRDWFTTYETVSEGVVLMGNNASCKIPGVGTIKVKMFDGVRYTAESGVLKISKGSLVVMKGQRKTAKLYVLQGSTVTGDAAVASSSLPDDDITKLWHMRLGHMSENGMVELSKRGLLDGQGICKLNFCEHCVFGKQKRVRFTRGIHNTKETLKYIHSDLWGPSRVPSRGGANYMLTFIDDFSRKTGKQIKYLRTDNGLEFCSDEFNRLCKSEGIVRHLTVRHTPQQNGVAERMNRTIMEKVRCMLSNANLPKSFWAEAASTACFLINRSPSVAIEKKTPQEVWSGNPANYSDLKIFGCPAYAHVNNGKLEPRSIKCVFLGYKAGVKGYKLWCPENRKVVISRDVVFDETAMLPNLSLKDSSNKENQKQVEHQINIESTPQVSTKIENRVASSPQYSIAKNRTKREIKPPKKYAEADLVAYALNVAEDIDTNQEPSNYSEVISCEDSEKWLFAMQEEMESLHKNKTWDLVKLPKGVDFTDVFSQVVKHSSIRALLGIVAMHDLELEQLDVKTAFLHGELEEDIYMHQPEGFTVSEKEDYVCLLKKSLYGLKQSPRQWYKRFDSFMTSHDFKRSSFDSCVYFKKNNDAAKDKGEIRKVKAQLSEEFEMKDLGPTKKILGMEILRDRKTSKLYLSQKGYIEKLLCRFNMRSAKPVSTPLAAHFRLSLALSPQSDDEIEYMSHVPYSSAVGSLMYAMVCSRPDLSYAVSAVSRYMVNPGKEHWKAVQWILRYLRGTTDVCLQFGRTEDGVIGYVDADFAGDLDRRRSLTGYVFTIGGCAISWKTTLQTTVALSTTEAEYMVITEACKEAIWLKGLFSELNEDLQISTVFCDSQSAIFLTKDQMFHERTKHIDVRYHFVRDIIARGDIVVSKISTHENPADMMTKSLPITKFEHCLDLVQSIMSSICSPSNTEMPNHLGSASMKIFYVFDLLSVEYGDAKSVSSFCSLTVQRCQIILDPLQCKHVKPNLLCLRSTLRRTQRCQIILELL</sequence>
<dbReference type="SUPFAM" id="SSF56672">
    <property type="entry name" value="DNA/RNA polymerases"/>
    <property type="match status" value="1"/>
</dbReference>
<dbReference type="GO" id="GO:0003676">
    <property type="term" value="F:nucleic acid binding"/>
    <property type="evidence" value="ECO:0007669"/>
    <property type="project" value="InterPro"/>
</dbReference>
<dbReference type="PROSITE" id="PS50994">
    <property type="entry name" value="INTEGRASE"/>
    <property type="match status" value="1"/>
</dbReference>
<dbReference type="OrthoDB" id="1729718at2759"/>
<dbReference type="InterPro" id="IPR057670">
    <property type="entry name" value="SH3_retrovirus"/>
</dbReference>
<feature type="domain" description="Integrase catalytic" evidence="5">
    <location>
        <begin position="168"/>
        <end position="290"/>
    </location>
</feature>